<feature type="domain" description="NADH:flavin oxidoreductase/NADH oxidase N-terminal" evidence="4">
    <location>
        <begin position="3"/>
        <end position="349"/>
    </location>
</feature>
<evidence type="ECO:0000259" key="4">
    <source>
        <dbReference type="Pfam" id="PF00724"/>
    </source>
</evidence>
<sequence length="385" mass="42458">MPDLFSSFKLGGLELPNRIVMPPLTRARAPRDIATQEMALYYSQRATAGLIIAEGSPISNEGQGYLFNPGIFTPEQVNGWRLVTDAVKRARGRIVVQLWHVGRVSHTSIQQYGQPPVSSTNRVAKNANAFGRDATGQINFIPSSTPRALTTGEISRVIRDFVQAARNAIEAGFDGVELHAANGYLFDQFLNPLINDRIDRYATTTMENRLRFLLETVDAISDVIGHKRIGVRLSPYGTLNDCPHFDDAEETYLAVGKALGERHIAYIHVMDQTGFFTMPAGAESTSDAIHRLLRQWRGDLPQTALIFAGSLTQVRANELISNGLIDLAAFGQGFIANPDLVARFQNGWPLALPNRKTFYTGGSVGYTDYPTYQVPLSDSRQMING</sequence>
<dbReference type="SUPFAM" id="SSF51395">
    <property type="entry name" value="FMN-linked oxidoreductases"/>
    <property type="match status" value="1"/>
</dbReference>
<dbReference type="CDD" id="cd02933">
    <property type="entry name" value="OYE_like_FMN"/>
    <property type="match status" value="1"/>
</dbReference>
<evidence type="ECO:0000256" key="2">
    <source>
        <dbReference type="ARBA" id="ARBA00005979"/>
    </source>
</evidence>
<dbReference type="InterPro" id="IPR013785">
    <property type="entry name" value="Aldolase_TIM"/>
</dbReference>
<dbReference type="FunFam" id="3.20.20.70:FF:000059">
    <property type="entry name" value="N-ethylmaleimide reductase, FMN-linked"/>
    <property type="match status" value="1"/>
</dbReference>
<dbReference type="InterPro" id="IPR001155">
    <property type="entry name" value="OxRdtase_FMN_N"/>
</dbReference>
<reference evidence="5 6" key="1">
    <citation type="submission" date="2020-07" db="EMBL/GenBank/DDBJ databases">
        <title>Spirosoma foliorum sp. nov., isolated from the leaves on the Nejang mountain Korea, Republic of.</title>
        <authorList>
            <person name="Ho H."/>
            <person name="Lee Y.-J."/>
            <person name="Nurcahyanto D.-A."/>
            <person name="Kim S.-G."/>
        </authorList>
    </citation>
    <scope>NUCLEOTIDE SEQUENCE [LARGE SCALE GENOMIC DNA]</scope>
    <source>
        <strain evidence="5 6">PL0136</strain>
    </source>
</reference>
<evidence type="ECO:0000256" key="1">
    <source>
        <dbReference type="ARBA" id="ARBA00001917"/>
    </source>
</evidence>
<dbReference type="GO" id="GO:0010181">
    <property type="term" value="F:FMN binding"/>
    <property type="evidence" value="ECO:0007669"/>
    <property type="project" value="InterPro"/>
</dbReference>
<dbReference type="Proteomes" id="UP000515369">
    <property type="component" value="Chromosome"/>
</dbReference>
<accession>A0A7G5H7T4</accession>
<keyword evidence="3" id="KW-0560">Oxidoreductase</keyword>
<evidence type="ECO:0000256" key="3">
    <source>
        <dbReference type="ARBA" id="ARBA00023002"/>
    </source>
</evidence>
<dbReference type="GO" id="GO:0016628">
    <property type="term" value="F:oxidoreductase activity, acting on the CH-CH group of donors, NAD or NADP as acceptor"/>
    <property type="evidence" value="ECO:0007669"/>
    <property type="project" value="UniProtKB-ARBA"/>
</dbReference>
<organism evidence="5 6">
    <name type="scientific">Spirosoma foliorum</name>
    <dbReference type="NCBI Taxonomy" id="2710596"/>
    <lineage>
        <taxon>Bacteria</taxon>
        <taxon>Pseudomonadati</taxon>
        <taxon>Bacteroidota</taxon>
        <taxon>Cytophagia</taxon>
        <taxon>Cytophagales</taxon>
        <taxon>Cytophagaceae</taxon>
        <taxon>Spirosoma</taxon>
    </lineage>
</organism>
<gene>
    <name evidence="5" type="ORF">H3H32_33760</name>
</gene>
<dbReference type="Gene3D" id="3.20.20.70">
    <property type="entry name" value="Aldolase class I"/>
    <property type="match status" value="1"/>
</dbReference>
<evidence type="ECO:0000313" key="5">
    <source>
        <dbReference type="EMBL" id="QMW07176.1"/>
    </source>
</evidence>
<comment type="cofactor">
    <cofactor evidence="1">
        <name>FMN</name>
        <dbReference type="ChEBI" id="CHEBI:58210"/>
    </cofactor>
</comment>
<dbReference type="GO" id="GO:0005829">
    <property type="term" value="C:cytosol"/>
    <property type="evidence" value="ECO:0007669"/>
    <property type="project" value="UniProtKB-ARBA"/>
</dbReference>
<evidence type="ECO:0000313" key="6">
    <source>
        <dbReference type="Proteomes" id="UP000515369"/>
    </source>
</evidence>
<protein>
    <submittedName>
        <fullName evidence="5">Alkene reductase</fullName>
    </submittedName>
</protein>
<proteinExistence type="inferred from homology"/>
<dbReference type="EMBL" id="CP059732">
    <property type="protein sequence ID" value="QMW07176.1"/>
    <property type="molecule type" value="Genomic_DNA"/>
</dbReference>
<keyword evidence="6" id="KW-1185">Reference proteome</keyword>
<dbReference type="PANTHER" id="PTHR22893:SF91">
    <property type="entry name" value="NADPH DEHYDROGENASE 2-RELATED"/>
    <property type="match status" value="1"/>
</dbReference>
<dbReference type="PANTHER" id="PTHR22893">
    <property type="entry name" value="NADH OXIDOREDUCTASE-RELATED"/>
    <property type="match status" value="1"/>
</dbReference>
<comment type="similarity">
    <text evidence="2">Belongs to the NADH:flavin oxidoreductase/NADH oxidase family.</text>
</comment>
<dbReference type="AlphaFoldDB" id="A0A7G5H7T4"/>
<name>A0A7G5H7T4_9BACT</name>
<dbReference type="InterPro" id="IPR045247">
    <property type="entry name" value="Oye-like"/>
</dbReference>
<dbReference type="Pfam" id="PF00724">
    <property type="entry name" value="Oxidored_FMN"/>
    <property type="match status" value="1"/>
</dbReference>
<dbReference type="KEGG" id="sfol:H3H32_33760"/>